<evidence type="ECO:0000256" key="3">
    <source>
        <dbReference type="ARBA" id="ARBA00023180"/>
    </source>
</evidence>
<dbReference type="PANTHER" id="PTHR20961:SF124">
    <property type="entry name" value="GLYCOSYLTRANSFERASE"/>
    <property type="match status" value="1"/>
</dbReference>
<dbReference type="GO" id="GO:0016763">
    <property type="term" value="F:pentosyltransferase activity"/>
    <property type="evidence" value="ECO:0007669"/>
    <property type="project" value="UniProtKB-ARBA"/>
</dbReference>
<dbReference type="AlphaFoldDB" id="A0A250WUP6"/>
<dbReference type="InterPro" id="IPR049625">
    <property type="entry name" value="Glyco_transf_61_cat"/>
</dbReference>
<name>A0A250WUP6_9CHLO</name>
<dbReference type="InterPro" id="IPR007657">
    <property type="entry name" value="Glycosyltransferase_61"/>
</dbReference>
<keyword evidence="2" id="KW-0808">Transferase</keyword>
<organism evidence="6 7">
    <name type="scientific">Chlamydomonas eustigma</name>
    <dbReference type="NCBI Taxonomy" id="1157962"/>
    <lineage>
        <taxon>Eukaryota</taxon>
        <taxon>Viridiplantae</taxon>
        <taxon>Chlorophyta</taxon>
        <taxon>core chlorophytes</taxon>
        <taxon>Chlorophyceae</taxon>
        <taxon>CS clade</taxon>
        <taxon>Chlamydomonadales</taxon>
        <taxon>Chlamydomonadaceae</taxon>
        <taxon>Chlamydomonas</taxon>
    </lineage>
</organism>
<dbReference type="Pfam" id="PF04577">
    <property type="entry name" value="Glyco_transf_61"/>
    <property type="match status" value="1"/>
</dbReference>
<evidence type="ECO:0000259" key="5">
    <source>
        <dbReference type="Pfam" id="PF04577"/>
    </source>
</evidence>
<dbReference type="Proteomes" id="UP000232323">
    <property type="component" value="Unassembled WGS sequence"/>
</dbReference>
<dbReference type="EMBL" id="BEGY01000008">
    <property type="protein sequence ID" value="GAX74554.1"/>
    <property type="molecule type" value="Genomic_DNA"/>
</dbReference>
<feature type="signal peptide" evidence="4">
    <location>
        <begin position="1"/>
        <end position="18"/>
    </location>
</feature>
<evidence type="ECO:0000313" key="7">
    <source>
        <dbReference type="Proteomes" id="UP000232323"/>
    </source>
</evidence>
<dbReference type="OrthoDB" id="529273at2759"/>
<keyword evidence="3" id="KW-0325">Glycoprotein</keyword>
<protein>
    <recommendedName>
        <fullName evidence="5">Glycosyltransferase 61 catalytic domain-containing protein</fullName>
    </recommendedName>
</protein>
<keyword evidence="7" id="KW-1185">Reference proteome</keyword>
<evidence type="ECO:0000256" key="2">
    <source>
        <dbReference type="ARBA" id="ARBA00022679"/>
    </source>
</evidence>
<evidence type="ECO:0000256" key="1">
    <source>
        <dbReference type="ARBA" id="ARBA00022676"/>
    </source>
</evidence>
<proteinExistence type="predicted"/>
<comment type="caution">
    <text evidence="6">The sequence shown here is derived from an EMBL/GenBank/DDBJ whole genome shotgun (WGS) entry which is preliminary data.</text>
</comment>
<reference evidence="6 7" key="1">
    <citation type="submission" date="2017-08" db="EMBL/GenBank/DDBJ databases">
        <title>Acidophilic green algal genome provides insights into adaptation to an acidic environment.</title>
        <authorList>
            <person name="Hirooka S."/>
            <person name="Hirose Y."/>
            <person name="Kanesaki Y."/>
            <person name="Higuchi S."/>
            <person name="Fujiwara T."/>
            <person name="Onuma R."/>
            <person name="Era A."/>
            <person name="Ohbayashi R."/>
            <person name="Uzuka A."/>
            <person name="Nozaki H."/>
            <person name="Yoshikawa H."/>
            <person name="Miyagishima S.Y."/>
        </authorList>
    </citation>
    <scope>NUCLEOTIDE SEQUENCE [LARGE SCALE GENOMIC DNA]</scope>
    <source>
        <strain evidence="6 7">NIES-2499</strain>
    </source>
</reference>
<evidence type="ECO:0000256" key="4">
    <source>
        <dbReference type="SAM" id="SignalP"/>
    </source>
</evidence>
<evidence type="ECO:0000313" key="6">
    <source>
        <dbReference type="EMBL" id="GAX74554.1"/>
    </source>
</evidence>
<accession>A0A250WUP6</accession>
<keyword evidence="1" id="KW-0328">Glycosyltransferase</keyword>
<dbReference type="PANTHER" id="PTHR20961">
    <property type="entry name" value="GLYCOSYLTRANSFERASE"/>
    <property type="match status" value="1"/>
</dbReference>
<gene>
    <name evidence="6" type="ORF">CEUSTIGMA_g2004.t1</name>
</gene>
<feature type="domain" description="Glycosyltransferase 61 catalytic" evidence="5">
    <location>
        <begin position="340"/>
        <end position="416"/>
    </location>
</feature>
<keyword evidence="4" id="KW-0732">Signal</keyword>
<feature type="chain" id="PRO_5012558198" description="Glycosyltransferase 61 catalytic domain-containing protein" evidence="4">
    <location>
        <begin position="19"/>
        <end position="534"/>
    </location>
</feature>
<sequence length="534" mass="62195">MDIWIFAVFLFLRLSAESNENNTLQALEKHTFFQHEAVCVPPTLKYNEYLQHHQGGYQIINKVCFEGGVIVVHDSEILDKMGAEQGRGLPYFDSNKFQEHHKHATYHADPLLPIEGGNCRHGDLRIRYPTSSEVKKSKHFSQCTLPVLIYSNWIHTYGEYFTRVPWITQLQETGNIDKNATFIFASCNSIPLEPYHMILVKPFTNHNVYSWSAFAGKVGANNDPSITGGQDAGHMRCYDKMLILGFDHARWAHTYRIAQHVLDYYNKLGKVPNSTLFTSGPDTLKIFFEYRSVGGKDEGGHFAKRVGPKMQIVKPDDPRLQQYKEYIREPEKYKGKPMYAGARQILNLGEILQLCETSTNWPEVLKGTKWKGVECRVFSFGKDMFEAMSVMQQVDLFISLHGSGEINSMFMREGTIKIQMRQKEFGTVHRYLSNGYWPLMCHQNDFPFQCWFLNFDEEDSFEPGLLERLGLMEDQLIYRDRHLRLNFEHLQYALKEILPVQENKKEYLRRWEESQVAITFFSNHTVGYFQHISR</sequence>
<dbReference type="GO" id="GO:0005794">
    <property type="term" value="C:Golgi apparatus"/>
    <property type="evidence" value="ECO:0007669"/>
    <property type="project" value="UniProtKB-ARBA"/>
</dbReference>